<accession>A0A380S579</accession>
<gene>
    <name evidence="1" type="ORF">SAMN05661053_1777</name>
</gene>
<organism evidence="1 2">
    <name type="scientific">Fibrobacter succinogenes</name>
    <name type="common">Bacteroides succinogenes</name>
    <dbReference type="NCBI Taxonomy" id="833"/>
    <lineage>
        <taxon>Bacteria</taxon>
        <taxon>Pseudomonadati</taxon>
        <taxon>Fibrobacterota</taxon>
        <taxon>Fibrobacteria</taxon>
        <taxon>Fibrobacterales</taxon>
        <taxon>Fibrobacteraceae</taxon>
        <taxon>Fibrobacter</taxon>
    </lineage>
</organism>
<proteinExistence type="predicted"/>
<dbReference type="EMBL" id="UHJL01000002">
    <property type="protein sequence ID" value="SUQ24377.1"/>
    <property type="molecule type" value="Genomic_DNA"/>
</dbReference>
<name>A0A380S579_FIBSU</name>
<evidence type="ECO:0000313" key="2">
    <source>
        <dbReference type="Proteomes" id="UP000255423"/>
    </source>
</evidence>
<reference evidence="1 2" key="1">
    <citation type="submission" date="2017-08" db="EMBL/GenBank/DDBJ databases">
        <authorList>
            <person name="de Groot N.N."/>
        </authorList>
    </citation>
    <scope>NUCLEOTIDE SEQUENCE [LARGE SCALE GENOMIC DNA]</scope>
    <source>
        <strain evidence="1 2">HM2</strain>
    </source>
</reference>
<protein>
    <submittedName>
        <fullName evidence="1">Uncharacterized protein</fullName>
    </submittedName>
</protein>
<dbReference type="Proteomes" id="UP000255423">
    <property type="component" value="Unassembled WGS sequence"/>
</dbReference>
<dbReference type="AlphaFoldDB" id="A0A380S579"/>
<sequence>MDYEYSVIGSVYCNAEALASVPDTPVEYTYKGYKFLLRKFSEQISVSLRGTTDSISKGESISIQELCKNIPESIITEVCKQLSEKFACTVSMRKGYEVYGNANVFNGGSDYEVIEEKWFTVEFDNGVQKTI</sequence>
<evidence type="ECO:0000313" key="1">
    <source>
        <dbReference type="EMBL" id="SUQ24377.1"/>
    </source>
</evidence>
<dbReference type="RefSeq" id="WP_109572885.1">
    <property type="nucleotide sequence ID" value="NZ_UHJL01000002.1"/>
</dbReference>